<proteinExistence type="predicted"/>
<accession>A0AA40CW50</accession>
<evidence type="ECO:0000313" key="2">
    <source>
        <dbReference type="EMBL" id="KAK0652852.1"/>
    </source>
</evidence>
<dbReference type="AlphaFoldDB" id="A0AA40CW50"/>
<keyword evidence="1" id="KW-0812">Transmembrane</keyword>
<evidence type="ECO:0000256" key="1">
    <source>
        <dbReference type="SAM" id="Phobius"/>
    </source>
</evidence>
<name>A0AA40CW50_9PEZI</name>
<sequence>MDLGQRSIWIRTHLHDFQTFRRRTNKVRAFFCIVFVSYIDCILGSCCLCELANPLFGRGCMLWNVSQVSCHDRLSFFPIFVACLSVFTTKWFFVFLIGRARQGKQWKACLSGIAELRWMPFTP</sequence>
<dbReference type="Proteomes" id="UP001174936">
    <property type="component" value="Unassembled WGS sequence"/>
</dbReference>
<evidence type="ECO:0000313" key="3">
    <source>
        <dbReference type="Proteomes" id="UP001174936"/>
    </source>
</evidence>
<keyword evidence="1" id="KW-1133">Transmembrane helix</keyword>
<comment type="caution">
    <text evidence="2">The sequence shown here is derived from an EMBL/GenBank/DDBJ whole genome shotgun (WGS) entry which is preliminary data.</text>
</comment>
<reference evidence="2" key="1">
    <citation type="submission" date="2023-06" db="EMBL/GenBank/DDBJ databases">
        <title>Genome-scale phylogeny and comparative genomics of the fungal order Sordariales.</title>
        <authorList>
            <consortium name="Lawrence Berkeley National Laboratory"/>
            <person name="Hensen N."/>
            <person name="Bonometti L."/>
            <person name="Westerberg I."/>
            <person name="Brannstrom I.O."/>
            <person name="Guillou S."/>
            <person name="Cros-Aarteil S."/>
            <person name="Calhoun S."/>
            <person name="Haridas S."/>
            <person name="Kuo A."/>
            <person name="Mondo S."/>
            <person name="Pangilinan J."/>
            <person name="Riley R."/>
            <person name="Labutti K."/>
            <person name="Andreopoulos B."/>
            <person name="Lipzen A."/>
            <person name="Chen C."/>
            <person name="Yanf M."/>
            <person name="Daum C."/>
            <person name="Ng V."/>
            <person name="Clum A."/>
            <person name="Steindorff A."/>
            <person name="Ohm R."/>
            <person name="Martin F."/>
            <person name="Silar P."/>
            <person name="Natvig D."/>
            <person name="Lalanne C."/>
            <person name="Gautier V."/>
            <person name="Ament-Velasquez S.L."/>
            <person name="Kruys A."/>
            <person name="Hutchinson M.I."/>
            <person name="Powell A.J."/>
            <person name="Barry K."/>
            <person name="Miller A.N."/>
            <person name="Grigoriev I.V."/>
            <person name="Debuchy R."/>
            <person name="Gladieux P."/>
            <person name="Thoren M.H."/>
            <person name="Johannesson H."/>
        </authorList>
    </citation>
    <scope>NUCLEOTIDE SEQUENCE</scope>
    <source>
        <strain evidence="2">SMH2532-1</strain>
    </source>
</reference>
<keyword evidence="1" id="KW-0472">Membrane</keyword>
<feature type="transmembrane region" description="Helical" evidence="1">
    <location>
        <begin position="29"/>
        <end position="56"/>
    </location>
</feature>
<dbReference type="EMBL" id="JAULSV010000002">
    <property type="protein sequence ID" value="KAK0652852.1"/>
    <property type="molecule type" value="Genomic_DNA"/>
</dbReference>
<protein>
    <submittedName>
        <fullName evidence="2">Uncharacterized protein</fullName>
    </submittedName>
</protein>
<organism evidence="2 3">
    <name type="scientific">Cercophora newfieldiana</name>
    <dbReference type="NCBI Taxonomy" id="92897"/>
    <lineage>
        <taxon>Eukaryota</taxon>
        <taxon>Fungi</taxon>
        <taxon>Dikarya</taxon>
        <taxon>Ascomycota</taxon>
        <taxon>Pezizomycotina</taxon>
        <taxon>Sordariomycetes</taxon>
        <taxon>Sordariomycetidae</taxon>
        <taxon>Sordariales</taxon>
        <taxon>Lasiosphaeriaceae</taxon>
        <taxon>Cercophora</taxon>
    </lineage>
</organism>
<keyword evidence="3" id="KW-1185">Reference proteome</keyword>
<gene>
    <name evidence="2" type="ORF">B0T16DRAFT_106460</name>
</gene>
<feature type="transmembrane region" description="Helical" evidence="1">
    <location>
        <begin position="76"/>
        <end position="97"/>
    </location>
</feature>